<protein>
    <submittedName>
        <fullName evidence="1">Uncharacterized protein</fullName>
    </submittedName>
</protein>
<name>W6V168_ECHGR</name>
<dbReference type="KEGG" id="egl:EGR_05601"/>
<dbReference type="CTD" id="36341316"/>
<comment type="caution">
    <text evidence="1">The sequence shown here is derived from an EMBL/GenBank/DDBJ whole genome shotgun (WGS) entry which is preliminary data.</text>
</comment>
<proteinExistence type="predicted"/>
<dbReference type="RefSeq" id="XP_024350770.1">
    <property type="nucleotide sequence ID" value="XM_024494850.1"/>
</dbReference>
<accession>W6V168</accession>
<evidence type="ECO:0000313" key="1">
    <source>
        <dbReference type="EMBL" id="EUB59574.1"/>
    </source>
</evidence>
<dbReference type="Proteomes" id="UP000019149">
    <property type="component" value="Unassembled WGS sequence"/>
</dbReference>
<gene>
    <name evidence="1" type="ORF">EGR_05601</name>
</gene>
<organism evidence="1 2">
    <name type="scientific">Echinococcus granulosus</name>
    <name type="common">Hydatid tapeworm</name>
    <dbReference type="NCBI Taxonomy" id="6210"/>
    <lineage>
        <taxon>Eukaryota</taxon>
        <taxon>Metazoa</taxon>
        <taxon>Spiralia</taxon>
        <taxon>Lophotrochozoa</taxon>
        <taxon>Platyhelminthes</taxon>
        <taxon>Cestoda</taxon>
        <taxon>Eucestoda</taxon>
        <taxon>Cyclophyllidea</taxon>
        <taxon>Taeniidae</taxon>
        <taxon>Echinococcus</taxon>
        <taxon>Echinococcus granulosus group</taxon>
    </lineage>
</organism>
<keyword evidence="2" id="KW-1185">Reference proteome</keyword>
<reference evidence="1 2" key="1">
    <citation type="journal article" date="2013" name="Nat. Genet.">
        <title>The genome of the hydatid tapeworm Echinococcus granulosus.</title>
        <authorList>
            <person name="Zheng H."/>
            <person name="Zhang W."/>
            <person name="Zhang L."/>
            <person name="Zhang Z."/>
            <person name="Li J."/>
            <person name="Lu G."/>
            <person name="Zhu Y."/>
            <person name="Wang Y."/>
            <person name="Huang Y."/>
            <person name="Liu J."/>
            <person name="Kang H."/>
            <person name="Chen J."/>
            <person name="Wang L."/>
            <person name="Chen A."/>
            <person name="Yu S."/>
            <person name="Gao Z."/>
            <person name="Jin L."/>
            <person name="Gu W."/>
            <person name="Wang Z."/>
            <person name="Zhao L."/>
            <person name="Shi B."/>
            <person name="Wen H."/>
            <person name="Lin R."/>
            <person name="Jones M.K."/>
            <person name="Brejova B."/>
            <person name="Vinar T."/>
            <person name="Zhao G."/>
            <person name="McManus D.P."/>
            <person name="Chen Z."/>
            <person name="Zhou Y."/>
            <person name="Wang S."/>
        </authorList>
    </citation>
    <scope>NUCLEOTIDE SEQUENCE [LARGE SCALE GENOMIC DNA]</scope>
</reference>
<dbReference type="GeneID" id="36341316"/>
<dbReference type="EMBL" id="APAU02000042">
    <property type="protein sequence ID" value="EUB59574.1"/>
    <property type="molecule type" value="Genomic_DNA"/>
</dbReference>
<dbReference type="AlphaFoldDB" id="W6V168"/>
<evidence type="ECO:0000313" key="2">
    <source>
        <dbReference type="Proteomes" id="UP000019149"/>
    </source>
</evidence>
<sequence>MLNLNVTEEGYTLWMRESVKTPGRDAINNSSNTARKQSKRPVAFRLVMYRSDGLQILRPNSSKQVETSDPMELPRRISYMAVGYLLRSSQTR</sequence>